<dbReference type="GO" id="GO:0004300">
    <property type="term" value="F:enoyl-CoA hydratase activity"/>
    <property type="evidence" value="ECO:0007669"/>
    <property type="project" value="UniProtKB-EC"/>
</dbReference>
<evidence type="ECO:0000256" key="12">
    <source>
        <dbReference type="ARBA" id="ARBA00049556"/>
    </source>
</evidence>
<dbReference type="InterPro" id="IPR036291">
    <property type="entry name" value="NAD(P)-bd_dom_sf"/>
</dbReference>
<comment type="similarity">
    <text evidence="3">In the N-terminal section; belongs to the enoyl-CoA hydratase/isomerase family.</text>
</comment>
<dbReference type="InterPro" id="IPR006108">
    <property type="entry name" value="3HC_DH_C"/>
</dbReference>
<keyword evidence="11" id="KW-0511">Multifunctional enzyme</keyword>
<keyword evidence="7" id="KW-0560">Oxidoreductase</keyword>
<feature type="domain" description="3-hydroxyacyl-CoA dehydrogenase C-terminal" evidence="14">
    <location>
        <begin position="502"/>
        <end position="601"/>
    </location>
</feature>
<evidence type="ECO:0000259" key="15">
    <source>
        <dbReference type="Pfam" id="PF02737"/>
    </source>
</evidence>
<evidence type="ECO:0000256" key="9">
    <source>
        <dbReference type="ARBA" id="ARBA00023098"/>
    </source>
</evidence>
<proteinExistence type="inferred from homology"/>
<dbReference type="Pfam" id="PF00725">
    <property type="entry name" value="3HCDH"/>
    <property type="match status" value="1"/>
</dbReference>
<dbReference type="InterPro" id="IPR029045">
    <property type="entry name" value="ClpP/crotonase-like_dom_sf"/>
</dbReference>
<dbReference type="GO" id="GO:0006635">
    <property type="term" value="P:fatty acid beta-oxidation"/>
    <property type="evidence" value="ECO:0007669"/>
    <property type="project" value="TreeGrafter"/>
</dbReference>
<dbReference type="InterPro" id="IPR050136">
    <property type="entry name" value="FA_oxidation_alpha_subunit"/>
</dbReference>
<evidence type="ECO:0000256" key="13">
    <source>
        <dbReference type="RuleBase" id="RU003707"/>
    </source>
</evidence>
<keyword evidence="17" id="KW-1185">Reference proteome</keyword>
<dbReference type="Pfam" id="PF02737">
    <property type="entry name" value="3HCDH_N"/>
    <property type="match status" value="1"/>
</dbReference>
<evidence type="ECO:0000256" key="10">
    <source>
        <dbReference type="ARBA" id="ARBA00023239"/>
    </source>
</evidence>
<evidence type="ECO:0000256" key="5">
    <source>
        <dbReference type="ARBA" id="ARBA00022832"/>
    </source>
</evidence>
<dbReference type="GO" id="GO:0016509">
    <property type="term" value="F:long-chain (3S)-3-hydroxyacyl-CoA dehydrogenase (NAD+) activity"/>
    <property type="evidence" value="ECO:0007669"/>
    <property type="project" value="TreeGrafter"/>
</dbReference>
<evidence type="ECO:0000259" key="14">
    <source>
        <dbReference type="Pfam" id="PF00725"/>
    </source>
</evidence>
<evidence type="ECO:0000256" key="3">
    <source>
        <dbReference type="ARBA" id="ARBA00008750"/>
    </source>
</evidence>
<dbReference type="PANTHER" id="PTHR43612:SF3">
    <property type="entry name" value="TRIFUNCTIONAL ENZYME SUBUNIT ALPHA, MITOCHONDRIAL"/>
    <property type="match status" value="1"/>
</dbReference>
<dbReference type="EC" id="4.2.1.17" evidence="4"/>
<dbReference type="InterPro" id="IPR018376">
    <property type="entry name" value="Enoyl-CoA_hyd/isom_CS"/>
</dbReference>
<evidence type="ECO:0000256" key="4">
    <source>
        <dbReference type="ARBA" id="ARBA00012076"/>
    </source>
</evidence>
<evidence type="ECO:0000313" key="17">
    <source>
        <dbReference type="Proteomes" id="UP000787472"/>
    </source>
</evidence>
<gene>
    <name evidence="16" type="ORF">G8770_15815</name>
</gene>
<keyword evidence="8" id="KW-0520">NAD</keyword>
<keyword evidence="10" id="KW-0456">Lyase</keyword>
<dbReference type="InterPro" id="IPR006176">
    <property type="entry name" value="3-OHacyl-CoA_DH_NAD-bd"/>
</dbReference>
<dbReference type="SUPFAM" id="SSF51735">
    <property type="entry name" value="NAD(P)-binding Rossmann-fold domains"/>
    <property type="match status" value="1"/>
</dbReference>
<evidence type="ECO:0000256" key="2">
    <source>
        <dbReference type="ARBA" id="ARBA00007005"/>
    </source>
</evidence>
<comment type="caution">
    <text evidence="16">The sequence shown here is derived from an EMBL/GenBank/DDBJ whole genome shotgun (WGS) entry which is preliminary data.</text>
</comment>
<organism evidence="16 17">
    <name type="scientific">Pseudomaricurvus hydrocarbonicus</name>
    <dbReference type="NCBI Taxonomy" id="1470433"/>
    <lineage>
        <taxon>Bacteria</taxon>
        <taxon>Pseudomonadati</taxon>
        <taxon>Pseudomonadota</taxon>
        <taxon>Gammaproteobacteria</taxon>
        <taxon>Cellvibrionales</taxon>
        <taxon>Cellvibrionaceae</taxon>
        <taxon>Pseudomaricurvus</taxon>
    </lineage>
</organism>
<dbReference type="PANTHER" id="PTHR43612">
    <property type="entry name" value="TRIFUNCTIONAL ENZYME SUBUNIT ALPHA"/>
    <property type="match status" value="1"/>
</dbReference>
<dbReference type="RefSeq" id="WP_167188920.1">
    <property type="nucleotide sequence ID" value="NZ_JAAONZ010000013.1"/>
</dbReference>
<reference evidence="16" key="1">
    <citation type="submission" date="2020-03" db="EMBL/GenBank/DDBJ databases">
        <authorList>
            <person name="Guo F."/>
        </authorList>
    </citation>
    <scope>NUCLEOTIDE SEQUENCE</scope>
    <source>
        <strain evidence="16">JCM 30134</strain>
    </source>
</reference>
<dbReference type="AlphaFoldDB" id="A0A9E5MMK8"/>
<evidence type="ECO:0000256" key="1">
    <source>
        <dbReference type="ARBA" id="ARBA00005005"/>
    </source>
</evidence>
<accession>A0A9E5MMK8</accession>
<dbReference type="EMBL" id="JAAONZ010000013">
    <property type="protein sequence ID" value="NHO67018.1"/>
    <property type="molecule type" value="Genomic_DNA"/>
</dbReference>
<comment type="catalytic activity">
    <reaction evidence="12">
        <text>a (3S)-3-hydroxyacyl-CoA + NAD(+) = a 3-oxoacyl-CoA + NADH + H(+)</text>
        <dbReference type="Rhea" id="RHEA:22432"/>
        <dbReference type="ChEBI" id="CHEBI:15378"/>
        <dbReference type="ChEBI" id="CHEBI:57318"/>
        <dbReference type="ChEBI" id="CHEBI:57540"/>
        <dbReference type="ChEBI" id="CHEBI:57945"/>
        <dbReference type="ChEBI" id="CHEBI:90726"/>
        <dbReference type="EC" id="1.1.1.35"/>
    </reaction>
</comment>
<dbReference type="Gene3D" id="3.40.50.720">
    <property type="entry name" value="NAD(P)-binding Rossmann-like Domain"/>
    <property type="match status" value="1"/>
</dbReference>
<evidence type="ECO:0000256" key="11">
    <source>
        <dbReference type="ARBA" id="ARBA00023268"/>
    </source>
</evidence>
<dbReference type="CDD" id="cd06558">
    <property type="entry name" value="crotonase-like"/>
    <property type="match status" value="1"/>
</dbReference>
<dbReference type="Gene3D" id="3.90.226.10">
    <property type="entry name" value="2-enoyl-CoA Hydratase, Chain A, domain 1"/>
    <property type="match status" value="1"/>
</dbReference>
<dbReference type="Pfam" id="PF00378">
    <property type="entry name" value="ECH_1"/>
    <property type="match status" value="1"/>
</dbReference>
<sequence>MSENIHGFIYEKDTDGIVTVTMDMDGPVNAMNSQYRDAMQNTVAKLETETDLTGVVLASAKSTFFAGGDLRELSSVAKGQEEQQFRMIDDDIKAPLRRLEKLGVPVVAAINGAALGGGLEICLACHYRLALNTPKVLIGLPEVTLGLLPGGGGVVRSIHMLGLEKALPLLLEGTRLNAAKALEVGYVDALVDDADALITSAKAWIKDHPSACTQPWDRKGHTIPGGNASNPAVRNLLSVAPAMTLKKTRGLLPAPERILAVAGDTMSVDFDTALRIESRGLAFLITTPAAKNIITAGFFQMNSVNGGAARPKDVEPGKVKKVGILGAGMMGQGIAFSSAMAGIEVVLKDLSLDAAEQGKAYTARLLDKQIQRGRKTEDDKNTVLGLIKATDSYTDLKGCDLIIEAVFENIELKNNVTKEAEGYLTENGVYGSNTSTLPISQLAEASAKPENFIGIHFFSPVDKMPLVEIICGDKTSDTTLARAFDYARQIRKTAIVVNDSLGFFTSRVFGTYLDEGARLLTEGHDPVLIDAMGKQVGMPVGPLTVQDEVSQELTRKAAATHRDMGVLGSNSDCAVNIDLCETMVSQFGRGGRYHGGGYYEYAEDGSKTVWPKLYELYYNANASVPHQDMKERLLFRQVIESLKCLQEGVLRSVAEGNVGSLLGIGAPAWTGGFLQFVNTYEHHQDTGPAAFVARAKELAERYGDRFTPPAIAVEKASAGDRFQ</sequence>
<name>A0A9E5MMK8_9GAMM</name>
<keyword evidence="6" id="KW-0442">Lipid degradation</keyword>
<comment type="similarity">
    <text evidence="2">In the central section; belongs to the 3-hydroxyacyl-CoA dehydrogenase family.</text>
</comment>
<evidence type="ECO:0000256" key="7">
    <source>
        <dbReference type="ARBA" id="ARBA00023002"/>
    </source>
</evidence>
<evidence type="ECO:0000256" key="8">
    <source>
        <dbReference type="ARBA" id="ARBA00023027"/>
    </source>
</evidence>
<dbReference type="SUPFAM" id="SSF52096">
    <property type="entry name" value="ClpP/crotonase"/>
    <property type="match status" value="1"/>
</dbReference>
<dbReference type="PROSITE" id="PS00166">
    <property type="entry name" value="ENOYL_COA_HYDRATASE"/>
    <property type="match status" value="1"/>
</dbReference>
<dbReference type="InterPro" id="IPR001753">
    <property type="entry name" value="Enoyl-CoA_hydra/iso"/>
</dbReference>
<dbReference type="Proteomes" id="UP000787472">
    <property type="component" value="Unassembled WGS sequence"/>
</dbReference>
<comment type="pathway">
    <text evidence="1">Lipid metabolism; fatty acid beta-oxidation.</text>
</comment>
<evidence type="ECO:0000256" key="6">
    <source>
        <dbReference type="ARBA" id="ARBA00022963"/>
    </source>
</evidence>
<keyword evidence="9" id="KW-0443">Lipid metabolism</keyword>
<protein>
    <recommendedName>
        <fullName evidence="4">enoyl-CoA hydratase</fullName>
        <ecNumber evidence="4">4.2.1.17</ecNumber>
    </recommendedName>
</protein>
<dbReference type="InterPro" id="IPR008927">
    <property type="entry name" value="6-PGluconate_DH-like_C_sf"/>
</dbReference>
<comment type="similarity">
    <text evidence="13">Belongs to the enoyl-CoA hydratase/isomerase family.</text>
</comment>
<dbReference type="SUPFAM" id="SSF48179">
    <property type="entry name" value="6-phosphogluconate dehydrogenase C-terminal domain-like"/>
    <property type="match status" value="2"/>
</dbReference>
<dbReference type="FunFam" id="3.40.50.720:FF:000009">
    <property type="entry name" value="Fatty oxidation complex, alpha subunit"/>
    <property type="match status" value="1"/>
</dbReference>
<dbReference type="Gene3D" id="1.10.1040.50">
    <property type="match status" value="1"/>
</dbReference>
<evidence type="ECO:0000313" key="16">
    <source>
        <dbReference type="EMBL" id="NHO67018.1"/>
    </source>
</evidence>
<dbReference type="GO" id="GO:0070403">
    <property type="term" value="F:NAD+ binding"/>
    <property type="evidence" value="ECO:0007669"/>
    <property type="project" value="InterPro"/>
</dbReference>
<feature type="domain" description="3-hydroxyacyl-CoA dehydrogenase NAD binding" evidence="15">
    <location>
        <begin position="321"/>
        <end position="499"/>
    </location>
</feature>
<keyword evidence="5" id="KW-0276">Fatty acid metabolism</keyword>